<organism evidence="3 4">
    <name type="scientific">Ridgeia piscesae</name>
    <name type="common">Tubeworm</name>
    <dbReference type="NCBI Taxonomy" id="27915"/>
    <lineage>
        <taxon>Eukaryota</taxon>
        <taxon>Metazoa</taxon>
        <taxon>Spiralia</taxon>
        <taxon>Lophotrochozoa</taxon>
        <taxon>Annelida</taxon>
        <taxon>Polychaeta</taxon>
        <taxon>Sedentaria</taxon>
        <taxon>Canalipalpata</taxon>
        <taxon>Sabellida</taxon>
        <taxon>Siboglinidae</taxon>
        <taxon>Ridgeia</taxon>
    </lineage>
</organism>
<feature type="compositionally biased region" description="Basic and acidic residues" evidence="1">
    <location>
        <begin position="587"/>
        <end position="598"/>
    </location>
</feature>
<feature type="compositionally biased region" description="Basic and acidic residues" evidence="1">
    <location>
        <begin position="1035"/>
        <end position="1051"/>
    </location>
</feature>
<dbReference type="InterPro" id="IPR001932">
    <property type="entry name" value="PPM-type_phosphatase-like_dom"/>
</dbReference>
<feature type="region of interest" description="Disordered" evidence="1">
    <location>
        <begin position="402"/>
        <end position="436"/>
    </location>
</feature>
<feature type="region of interest" description="Disordered" evidence="1">
    <location>
        <begin position="570"/>
        <end position="706"/>
    </location>
</feature>
<feature type="compositionally biased region" description="Polar residues" evidence="1">
    <location>
        <begin position="1140"/>
        <end position="1165"/>
    </location>
</feature>
<dbReference type="PANTHER" id="PTHR21586:SF0">
    <property type="entry name" value="PP2C-LIKE DOMAIN-CONTAINING PROTEIN CG9801"/>
    <property type="match status" value="1"/>
</dbReference>
<feature type="region of interest" description="Disordered" evidence="1">
    <location>
        <begin position="91"/>
        <end position="129"/>
    </location>
</feature>
<reference evidence="3" key="1">
    <citation type="journal article" date="2023" name="Mol. Biol. Evol.">
        <title>Third-Generation Sequencing Reveals the Adaptive Role of the Epigenome in Three Deep-Sea Polychaetes.</title>
        <authorList>
            <person name="Perez M."/>
            <person name="Aroh O."/>
            <person name="Sun Y."/>
            <person name="Lan Y."/>
            <person name="Juniper S.K."/>
            <person name="Young C.R."/>
            <person name="Angers B."/>
            <person name="Qian P.Y."/>
        </authorList>
    </citation>
    <scope>NUCLEOTIDE SEQUENCE</scope>
    <source>
        <strain evidence="3">R07B-5</strain>
    </source>
</reference>
<feature type="compositionally biased region" description="Basic and acidic residues" evidence="1">
    <location>
        <begin position="746"/>
        <end position="788"/>
    </location>
</feature>
<keyword evidence="4" id="KW-1185">Reference proteome</keyword>
<proteinExistence type="predicted"/>
<feature type="compositionally biased region" description="Polar residues" evidence="1">
    <location>
        <begin position="1650"/>
        <end position="1661"/>
    </location>
</feature>
<feature type="compositionally biased region" description="Low complexity" evidence="1">
    <location>
        <begin position="95"/>
        <end position="129"/>
    </location>
</feature>
<feature type="compositionally biased region" description="Basic and acidic residues" evidence="1">
    <location>
        <begin position="923"/>
        <end position="962"/>
    </location>
</feature>
<dbReference type="PROSITE" id="PS51746">
    <property type="entry name" value="PPM_2"/>
    <property type="match status" value="1"/>
</dbReference>
<dbReference type="InterPro" id="IPR053287">
    <property type="entry name" value="PP2C-like_domain"/>
</dbReference>
<feature type="region of interest" description="Disordered" evidence="1">
    <location>
        <begin position="1126"/>
        <end position="1244"/>
    </location>
</feature>
<feature type="domain" description="PPM-type phosphatase" evidence="2">
    <location>
        <begin position="1298"/>
        <end position="1661"/>
    </location>
</feature>
<feature type="region of interest" description="Disordered" evidence="1">
    <location>
        <begin position="1634"/>
        <end position="1661"/>
    </location>
</feature>
<feature type="compositionally biased region" description="Basic and acidic residues" evidence="1">
    <location>
        <begin position="1098"/>
        <end position="1108"/>
    </location>
</feature>
<feature type="region of interest" description="Disordered" evidence="1">
    <location>
        <begin position="147"/>
        <end position="390"/>
    </location>
</feature>
<feature type="region of interest" description="Disordered" evidence="1">
    <location>
        <begin position="746"/>
        <end position="1111"/>
    </location>
</feature>
<feature type="compositionally biased region" description="Low complexity" evidence="1">
    <location>
        <begin position="196"/>
        <end position="208"/>
    </location>
</feature>
<feature type="compositionally biased region" description="Basic residues" evidence="1">
    <location>
        <begin position="1082"/>
        <end position="1097"/>
    </location>
</feature>
<dbReference type="PANTHER" id="PTHR21586">
    <property type="entry name" value="TIPA"/>
    <property type="match status" value="1"/>
</dbReference>
<evidence type="ECO:0000259" key="2">
    <source>
        <dbReference type="PROSITE" id="PS51746"/>
    </source>
</evidence>
<dbReference type="Proteomes" id="UP001209878">
    <property type="component" value="Unassembled WGS sequence"/>
</dbReference>
<feature type="compositionally biased region" description="Polar residues" evidence="1">
    <location>
        <begin position="981"/>
        <end position="1006"/>
    </location>
</feature>
<feature type="compositionally biased region" description="Low complexity" evidence="1">
    <location>
        <begin position="241"/>
        <end position="390"/>
    </location>
</feature>
<dbReference type="EMBL" id="JAODUO010000168">
    <property type="protein sequence ID" value="KAK2187363.1"/>
    <property type="molecule type" value="Genomic_DNA"/>
</dbReference>
<feature type="compositionally biased region" description="Basic and acidic residues" evidence="1">
    <location>
        <begin position="1009"/>
        <end position="1018"/>
    </location>
</feature>
<protein>
    <recommendedName>
        <fullName evidence="2">PPM-type phosphatase domain-containing protein</fullName>
    </recommendedName>
</protein>
<sequence>MMWLSMTRFRSGQKTKAGTQVWCSRSTDGLPNHQIAPLLLDTFASYSGPDKGLAVVPDLPVVQPVSPANQHLADSIPCACCDSLECQNDPDLTDTSPQSTATAATPQQSASTATSPQQSTATAASPQLSASTDTWLARAAKTTVAAAVTTNAPTRSARPATTAAGPQLSPGANTPTRSARPATTAAGPQLSPGANTPTRSARPATTAAGPQLSPGANTPTQQAREATTTAAEPQLSPGANTPTRQARAATTTAAGPQLSPSANTPTQQARAATTTAAAPQLSPSANTPTQQARAATTTAAAPQLSPSANTPTQQARAATTAAAAPQLSPCANTPTQQARAATTTAAAPQLSPSANTPTQQARAATTAAAAPQLSPSANTPTQQARAATTTAAVSQLSSAIVTSTSTTGNHRVPAVSNNSNGHNSGKQCEQSKSRASGDSLAAGRNCLLNAETSGLPGRLCDKSSVSDTSKSSVNNAVSVTTNETLPCVNGTAEPKSDNHGSLQSKVHDCQPAQTDRSNVCAASESDKVCATHKTESAAVTTGDTVTTSDTVTTGDTVTTTVVNKVKPSTEYAKQDAKEAKSSLGVTEEAKPDTDKDKTQSAAYNRECAKQDTVDTKPTQSTAEVEADTGETKPTTDKAEAKSDIEDIKPATDKAEAKSDTEDIKTTRDKAEAKSDIEDIKTTTDKAEAKSDTEDIKTTRDKAEAKSDIEDIKTTTDKAEAKSDIEDIKTTTDKAEAKSDIEDIKTTTDKAEAKSDIEDIKPATDKAEAKSDIEDIKPATDNAVVHEAKQNTTNIDEAKPGLNDTKATTTKPEEVKSDIDETNPATDNAESKSDVDKTKQTTDNADAKTDVDEAKPTRENPEETNETAKEETPDETEPRPCHQAVDLNTDTVETVKLVTGETTHESTKGALIKDISSPGTGESVDDRPNDKSDRPGVDDTKQNIDDRDDSEPKTCDAETDRDSPSGAGHLVEVTSVADSPGSEMSTAVSGLSTPLSPGQWTPLSPGQKQLAEDHDDSRVLRSTSSDCDVFATDPSDLNHDQEIKEQSIENGKESPLGNGTSDPSETHKKEVAKANTVDSSQHSRGRHGHRKKKSNMKRTKSDSSADKSRKFVLPLKPGVITIYTTNCTSPKKGTARPARPTSMSDMPSPVNGSGMSRPRSATSVGDSPTKPAASHVVGSSSAPHCVGETNRSARHYISPTKSTTSSNVTPTKRSSPVSARTNVSPVTQTSHVNKVSPTNKVSTTDKVSPINKASLVTSDTPATRPVTTVPPTVSNKSGIAGAENWNVKSRKAYGICMSLYDQNPVSGKISGEPIADAFAVCARSNSALLIVADGVNWGEKSMLAARCAVYGCVQFINQQLFCGLTPITTTHEITRLLLQSLDAAQQAILTRGGGLTTLCVALVLPVLNSRQFVVCIVNVGDSLAYVFSKQHGVREITTGSHDISLERDIRDAGGALGPVNGIQPELHNLTCSMTFVDPGDIIYLTTDGISDNFDPVVTKIAVSMKKPGGEEGEDRGEGKGGEQCGTQEGKPEMQPHERHQYAVKEMERIIHEFELFAEVPCSAQELCGAILQHVLKLTNQKRQVLENPNLYGKKLRSKERKKRDMEIMAQMHKAPGKLDHATIVGYEIGHYHGNDDEDYEADNIDDDARSESANSVQVESNV</sequence>
<feature type="region of interest" description="Disordered" evidence="1">
    <location>
        <begin position="1504"/>
        <end position="1536"/>
    </location>
</feature>
<dbReference type="InterPro" id="IPR036457">
    <property type="entry name" value="PPM-type-like_dom_sf"/>
</dbReference>
<dbReference type="Gene3D" id="3.60.40.10">
    <property type="entry name" value="PPM-type phosphatase domain"/>
    <property type="match status" value="1"/>
</dbReference>
<evidence type="ECO:0000313" key="3">
    <source>
        <dbReference type="EMBL" id="KAK2187363.1"/>
    </source>
</evidence>
<comment type="caution">
    <text evidence="3">The sequence shown here is derived from an EMBL/GenBank/DDBJ whole genome shotgun (WGS) entry which is preliminary data.</text>
</comment>
<evidence type="ECO:0000313" key="4">
    <source>
        <dbReference type="Proteomes" id="UP001209878"/>
    </source>
</evidence>
<dbReference type="SMART" id="SM00332">
    <property type="entry name" value="PP2Cc"/>
    <property type="match status" value="1"/>
</dbReference>
<feature type="compositionally biased region" description="Acidic residues" evidence="1">
    <location>
        <begin position="1634"/>
        <end position="1644"/>
    </location>
</feature>
<dbReference type="SUPFAM" id="SSF81606">
    <property type="entry name" value="PP2C-like"/>
    <property type="match status" value="1"/>
</dbReference>
<feature type="compositionally biased region" description="Low complexity" evidence="1">
    <location>
        <begin position="218"/>
        <end position="234"/>
    </location>
</feature>
<name>A0AAD9P3A7_RIDPI</name>
<feature type="compositionally biased region" description="Polar residues" evidence="1">
    <location>
        <begin position="1198"/>
        <end position="1244"/>
    </location>
</feature>
<evidence type="ECO:0000256" key="1">
    <source>
        <dbReference type="SAM" id="MobiDB-lite"/>
    </source>
</evidence>
<feature type="compositionally biased region" description="Low complexity" evidence="1">
    <location>
        <begin position="174"/>
        <end position="186"/>
    </location>
</feature>
<feature type="compositionally biased region" description="Basic and acidic residues" evidence="1">
    <location>
        <begin position="828"/>
        <end position="879"/>
    </location>
</feature>
<feature type="compositionally biased region" description="Basic and acidic residues" evidence="1">
    <location>
        <begin position="629"/>
        <end position="706"/>
    </location>
</feature>
<accession>A0AAD9P3A7</accession>
<feature type="compositionally biased region" description="Low complexity" evidence="1">
    <location>
        <begin position="147"/>
        <end position="164"/>
    </location>
</feature>
<gene>
    <name evidence="3" type="ORF">NP493_168g02028</name>
</gene>